<dbReference type="Proteomes" id="UP000218165">
    <property type="component" value="Chromosome"/>
</dbReference>
<dbReference type="Pfam" id="PF13302">
    <property type="entry name" value="Acetyltransf_3"/>
    <property type="match status" value="1"/>
</dbReference>
<dbReference type="EMBL" id="CP023563">
    <property type="protein sequence ID" value="ATG53307.1"/>
    <property type="molecule type" value="Genomic_DNA"/>
</dbReference>
<dbReference type="InterPro" id="IPR016181">
    <property type="entry name" value="Acyl_CoA_acyltransferase"/>
</dbReference>
<keyword evidence="2" id="KW-0808">Transferase</keyword>
<reference evidence="3" key="1">
    <citation type="submission" date="2017-09" db="EMBL/GenBank/DDBJ databases">
        <title>Brachybacterium sp. VM2412.</title>
        <authorList>
            <person name="Tak E.J."/>
            <person name="Bae J.-W."/>
        </authorList>
    </citation>
    <scope>NUCLEOTIDE SEQUENCE [LARGE SCALE GENOMIC DNA]</scope>
    <source>
        <strain evidence="3">VM2412</strain>
    </source>
</reference>
<name>A0A291GSV1_9MICO</name>
<proteinExistence type="predicted"/>
<keyword evidence="3" id="KW-1185">Reference proteome</keyword>
<protein>
    <submittedName>
        <fullName evidence="2">GNAT family N-acetyltransferase</fullName>
    </submittedName>
</protein>
<gene>
    <name evidence="2" type="ORF">CFK38_16040</name>
</gene>
<feature type="domain" description="N-acetyltransferase" evidence="1">
    <location>
        <begin position="1"/>
        <end position="168"/>
    </location>
</feature>
<dbReference type="InterPro" id="IPR000182">
    <property type="entry name" value="GNAT_dom"/>
</dbReference>
<evidence type="ECO:0000313" key="3">
    <source>
        <dbReference type="Proteomes" id="UP000218165"/>
    </source>
</evidence>
<dbReference type="Gene3D" id="3.40.630.30">
    <property type="match status" value="1"/>
</dbReference>
<evidence type="ECO:0000259" key="1">
    <source>
        <dbReference type="PROSITE" id="PS51186"/>
    </source>
</evidence>
<sequence length="170" mass="18262">MHLERLGPEHADAILAGQDPALAAEIVGERWSRASLDSFLARAARWRADGPIREFAGMSGGAHGGAGVLLGGGGLNLLDPGLEHGDAVLTYWILAPHRGRGHGHDLVSALLARAREDVRISRLVLRIAPTNHMSCALARSVGAQQTSERERHPADAARAVDRWILDLRED</sequence>
<evidence type="ECO:0000313" key="2">
    <source>
        <dbReference type="EMBL" id="ATG53307.1"/>
    </source>
</evidence>
<organism evidence="2 3">
    <name type="scientific">Brachybacterium vulturis</name>
    <dbReference type="NCBI Taxonomy" id="2017484"/>
    <lineage>
        <taxon>Bacteria</taxon>
        <taxon>Bacillati</taxon>
        <taxon>Actinomycetota</taxon>
        <taxon>Actinomycetes</taxon>
        <taxon>Micrococcales</taxon>
        <taxon>Dermabacteraceae</taxon>
        <taxon>Brachybacterium</taxon>
    </lineage>
</organism>
<dbReference type="AlphaFoldDB" id="A0A291GSV1"/>
<dbReference type="PROSITE" id="PS51186">
    <property type="entry name" value="GNAT"/>
    <property type="match status" value="1"/>
</dbReference>
<dbReference type="GO" id="GO:0016747">
    <property type="term" value="F:acyltransferase activity, transferring groups other than amino-acyl groups"/>
    <property type="evidence" value="ECO:0007669"/>
    <property type="project" value="InterPro"/>
</dbReference>
<accession>A0A291GSV1</accession>
<dbReference type="KEGG" id="brz:CFK38_16040"/>
<dbReference type="SUPFAM" id="SSF55729">
    <property type="entry name" value="Acyl-CoA N-acyltransferases (Nat)"/>
    <property type="match status" value="1"/>
</dbReference>